<dbReference type="PANTHER" id="PTHR46117:SF3">
    <property type="entry name" value="FI24210P1"/>
    <property type="match status" value="1"/>
</dbReference>
<dbReference type="InterPro" id="IPR036638">
    <property type="entry name" value="HLH_DNA-bd_sf"/>
</dbReference>
<dbReference type="Proteomes" id="UP000054481">
    <property type="component" value="Unassembled WGS sequence"/>
</dbReference>
<keyword evidence="2" id="KW-0805">Transcription regulation</keyword>
<dbReference type="EMBL" id="KQ030520">
    <property type="protein sequence ID" value="KJZ75134.1"/>
    <property type="molecule type" value="Genomic_DNA"/>
</dbReference>
<dbReference type="SUPFAM" id="SSF47459">
    <property type="entry name" value="HLH, helix-loop-helix DNA-binding domain"/>
    <property type="match status" value="1"/>
</dbReference>
<evidence type="ECO:0000256" key="2">
    <source>
        <dbReference type="ARBA" id="ARBA00023015"/>
    </source>
</evidence>
<accession>A0A0F8A5D4</accession>
<dbReference type="GO" id="GO:0000978">
    <property type="term" value="F:RNA polymerase II cis-regulatory region sequence-specific DNA binding"/>
    <property type="evidence" value="ECO:0007669"/>
    <property type="project" value="TreeGrafter"/>
</dbReference>
<protein>
    <recommendedName>
        <fullName evidence="5">BHLH domain-containing protein</fullName>
    </recommendedName>
</protein>
<dbReference type="PROSITE" id="PS50888">
    <property type="entry name" value="BHLH"/>
    <property type="match status" value="1"/>
</dbReference>
<evidence type="ECO:0000256" key="1">
    <source>
        <dbReference type="ARBA" id="ARBA00004123"/>
    </source>
</evidence>
<evidence type="ECO:0000256" key="4">
    <source>
        <dbReference type="ARBA" id="ARBA00023242"/>
    </source>
</evidence>
<dbReference type="OrthoDB" id="690068at2759"/>
<keyword evidence="4" id="KW-0539">Nucleus</keyword>
<gene>
    <name evidence="6" type="ORF">HIM_05620</name>
</gene>
<evidence type="ECO:0000256" key="3">
    <source>
        <dbReference type="ARBA" id="ARBA00023163"/>
    </source>
</evidence>
<evidence type="ECO:0000259" key="5">
    <source>
        <dbReference type="PROSITE" id="PS50888"/>
    </source>
</evidence>
<dbReference type="GO" id="GO:0046983">
    <property type="term" value="F:protein dimerization activity"/>
    <property type="evidence" value="ECO:0007669"/>
    <property type="project" value="InterPro"/>
</dbReference>
<dbReference type="Pfam" id="PF00010">
    <property type="entry name" value="HLH"/>
    <property type="match status" value="1"/>
</dbReference>
<dbReference type="AlphaFoldDB" id="A0A0F8A5D4"/>
<dbReference type="GO" id="GO:0005634">
    <property type="term" value="C:nucleus"/>
    <property type="evidence" value="ECO:0007669"/>
    <property type="project" value="UniProtKB-SubCell"/>
</dbReference>
<keyword evidence="3" id="KW-0804">Transcription</keyword>
<proteinExistence type="predicted"/>
<dbReference type="SMART" id="SM00353">
    <property type="entry name" value="HLH"/>
    <property type="match status" value="1"/>
</dbReference>
<evidence type="ECO:0000313" key="6">
    <source>
        <dbReference type="EMBL" id="KJZ75134.1"/>
    </source>
</evidence>
<dbReference type="Gene3D" id="4.10.280.10">
    <property type="entry name" value="Helix-loop-helix DNA-binding domain"/>
    <property type="match status" value="1"/>
</dbReference>
<dbReference type="PANTHER" id="PTHR46117">
    <property type="entry name" value="FI24210P1"/>
    <property type="match status" value="1"/>
</dbReference>
<organism evidence="6 7">
    <name type="scientific">Hirsutella minnesotensis 3608</name>
    <dbReference type="NCBI Taxonomy" id="1043627"/>
    <lineage>
        <taxon>Eukaryota</taxon>
        <taxon>Fungi</taxon>
        <taxon>Dikarya</taxon>
        <taxon>Ascomycota</taxon>
        <taxon>Pezizomycotina</taxon>
        <taxon>Sordariomycetes</taxon>
        <taxon>Hypocreomycetidae</taxon>
        <taxon>Hypocreales</taxon>
        <taxon>Ophiocordycipitaceae</taxon>
        <taxon>Hirsutella</taxon>
    </lineage>
</organism>
<evidence type="ECO:0000313" key="7">
    <source>
        <dbReference type="Proteomes" id="UP000054481"/>
    </source>
</evidence>
<reference evidence="6 7" key="1">
    <citation type="journal article" date="2014" name="Genome Biol. Evol.">
        <title>Comparative genomics and transcriptomics analyses reveal divergent lifestyle features of nematode endoparasitic fungus Hirsutella minnesotensis.</title>
        <authorList>
            <person name="Lai Y."/>
            <person name="Liu K."/>
            <person name="Zhang X."/>
            <person name="Zhang X."/>
            <person name="Li K."/>
            <person name="Wang N."/>
            <person name="Shu C."/>
            <person name="Wu Y."/>
            <person name="Wang C."/>
            <person name="Bushley K.E."/>
            <person name="Xiang M."/>
            <person name="Liu X."/>
        </authorList>
    </citation>
    <scope>NUCLEOTIDE SEQUENCE [LARGE SCALE GENOMIC DNA]</scope>
    <source>
        <strain evidence="6 7">3608</strain>
    </source>
</reference>
<name>A0A0F8A5D4_9HYPO</name>
<keyword evidence="7" id="KW-1185">Reference proteome</keyword>
<sequence>MAQHVLNVSRTVPNGNNINLNEFTEANSYSTSLHNDKNVGNHGIGFNLKSMLRNGTNDISIVSAVFGNDDSTIPSGCYSTIFNQEKYSFDVNTEFSEGVAFPSQINEYFDVPYGDQIQNPAGFSAQPTGNSAAYEKSLSGHWINASIGSIPASHPSGFPSPIQKGKAPAMPSENPHLESAQEIKCKRRRESHNVVERRRRDKVNERIQCLSKLVPPLRLDNERIRKLIQNGTLSYPILSVNSSPSQVTPGRVDTDIRGKTVSSLSSTGDNNRGPTKSDILSCAVSWTRDLMWLLHTKLQQQEELMNMIVELGGHTPFELTEHERRIQTELIEAMANGEAGFFSSS</sequence>
<comment type="subcellular location">
    <subcellularLocation>
        <location evidence="1">Nucleus</location>
    </subcellularLocation>
</comment>
<dbReference type="InterPro" id="IPR011598">
    <property type="entry name" value="bHLH_dom"/>
</dbReference>
<feature type="domain" description="BHLH" evidence="5">
    <location>
        <begin position="187"/>
        <end position="290"/>
    </location>
</feature>
<dbReference type="InterPro" id="IPR051732">
    <property type="entry name" value="USF"/>
</dbReference>
<dbReference type="GO" id="GO:0000981">
    <property type="term" value="F:DNA-binding transcription factor activity, RNA polymerase II-specific"/>
    <property type="evidence" value="ECO:0007669"/>
    <property type="project" value="TreeGrafter"/>
</dbReference>